<keyword evidence="3" id="KW-0804">Transcription</keyword>
<evidence type="ECO:0000256" key="2">
    <source>
        <dbReference type="ARBA" id="ARBA00023125"/>
    </source>
</evidence>
<feature type="domain" description="HTH lacI-type" evidence="5">
    <location>
        <begin position="9"/>
        <end position="63"/>
    </location>
</feature>
<dbReference type="Proteomes" id="UP001072034">
    <property type="component" value="Unassembled WGS sequence"/>
</dbReference>
<dbReference type="SUPFAM" id="SSF47413">
    <property type="entry name" value="lambda repressor-like DNA-binding domains"/>
    <property type="match status" value="1"/>
</dbReference>
<dbReference type="GO" id="GO:0003677">
    <property type="term" value="F:DNA binding"/>
    <property type="evidence" value="ECO:0007669"/>
    <property type="project" value="UniProtKB-KW"/>
</dbReference>
<dbReference type="InterPro" id="IPR028082">
    <property type="entry name" value="Peripla_BP_I"/>
</dbReference>
<dbReference type="CDD" id="cd06267">
    <property type="entry name" value="PBP1_LacI_sugar_binding-like"/>
    <property type="match status" value="1"/>
</dbReference>
<gene>
    <name evidence="6" type="ORF">OHJ16_04370</name>
</gene>
<reference evidence="6" key="1">
    <citation type="submission" date="2022-10" db="EMBL/GenBank/DDBJ databases">
        <title>Genome sequence of Actinomyces israelii ATCC 10048.</title>
        <authorList>
            <person name="Watt R.M."/>
            <person name="Tong W.M."/>
        </authorList>
    </citation>
    <scope>NUCLEOTIDE SEQUENCE</scope>
    <source>
        <strain evidence="6">ATCC 10048</strain>
    </source>
</reference>
<evidence type="ECO:0000256" key="1">
    <source>
        <dbReference type="ARBA" id="ARBA00023015"/>
    </source>
</evidence>
<proteinExistence type="predicted"/>
<keyword evidence="1" id="KW-0805">Transcription regulation</keyword>
<dbReference type="Pfam" id="PF00356">
    <property type="entry name" value="LacI"/>
    <property type="match status" value="1"/>
</dbReference>
<dbReference type="InterPro" id="IPR046335">
    <property type="entry name" value="LacI/GalR-like_sensor"/>
</dbReference>
<comment type="caution">
    <text evidence="6">The sequence shown here is derived from an EMBL/GenBank/DDBJ whole genome shotgun (WGS) entry which is preliminary data.</text>
</comment>
<accession>A0ABT4I6B4</accession>
<dbReference type="PROSITE" id="PS50932">
    <property type="entry name" value="HTH_LACI_2"/>
    <property type="match status" value="1"/>
</dbReference>
<dbReference type="InterPro" id="IPR010982">
    <property type="entry name" value="Lambda_DNA-bd_dom_sf"/>
</dbReference>
<keyword evidence="2 6" id="KW-0238">DNA-binding</keyword>
<dbReference type="Gene3D" id="1.10.260.40">
    <property type="entry name" value="lambda repressor-like DNA-binding domains"/>
    <property type="match status" value="1"/>
</dbReference>
<keyword evidence="7" id="KW-1185">Reference proteome</keyword>
<dbReference type="Gene3D" id="3.40.50.2300">
    <property type="match status" value="2"/>
</dbReference>
<dbReference type="CDD" id="cd01392">
    <property type="entry name" value="HTH_LacI"/>
    <property type="match status" value="1"/>
</dbReference>
<name>A0ABT4I6B4_9ACTO</name>
<dbReference type="SMART" id="SM00354">
    <property type="entry name" value="HTH_LACI"/>
    <property type="match status" value="1"/>
</dbReference>
<evidence type="ECO:0000313" key="7">
    <source>
        <dbReference type="Proteomes" id="UP001072034"/>
    </source>
</evidence>
<dbReference type="PANTHER" id="PTHR30146">
    <property type="entry name" value="LACI-RELATED TRANSCRIPTIONAL REPRESSOR"/>
    <property type="match status" value="1"/>
</dbReference>
<evidence type="ECO:0000259" key="5">
    <source>
        <dbReference type="PROSITE" id="PS50932"/>
    </source>
</evidence>
<dbReference type="EMBL" id="JAPTMY010000007">
    <property type="protein sequence ID" value="MCZ0857276.1"/>
    <property type="molecule type" value="Genomic_DNA"/>
</dbReference>
<organism evidence="6 7">
    <name type="scientific">Actinomyces israelii</name>
    <dbReference type="NCBI Taxonomy" id="1659"/>
    <lineage>
        <taxon>Bacteria</taxon>
        <taxon>Bacillati</taxon>
        <taxon>Actinomycetota</taxon>
        <taxon>Actinomycetes</taxon>
        <taxon>Actinomycetales</taxon>
        <taxon>Actinomycetaceae</taxon>
        <taxon>Actinomyces</taxon>
    </lineage>
</organism>
<dbReference type="SUPFAM" id="SSF53822">
    <property type="entry name" value="Periplasmic binding protein-like I"/>
    <property type="match status" value="1"/>
</dbReference>
<evidence type="ECO:0000313" key="6">
    <source>
        <dbReference type="EMBL" id="MCZ0857276.1"/>
    </source>
</evidence>
<evidence type="ECO:0000256" key="3">
    <source>
        <dbReference type="ARBA" id="ARBA00023163"/>
    </source>
</evidence>
<evidence type="ECO:0000256" key="4">
    <source>
        <dbReference type="SAM" id="MobiDB-lite"/>
    </source>
</evidence>
<feature type="region of interest" description="Disordered" evidence="4">
    <location>
        <begin position="309"/>
        <end position="345"/>
    </location>
</feature>
<protein>
    <submittedName>
        <fullName evidence="6">LacI family DNA-binding transcriptional regulator</fullName>
    </submittedName>
</protein>
<dbReference type="PANTHER" id="PTHR30146:SF153">
    <property type="entry name" value="LACTOSE OPERON REPRESSOR"/>
    <property type="match status" value="1"/>
</dbReference>
<sequence length="373" mass="38642">MPAPRRRRVTISTVARRAGRSVSTVSAALNNAPGVASSTRQEIRDIAHQLGYEADPKARLLRRASTGLIGVSFVAGQAFQVELVDALYAACERRGRDIALSAVTGSRDETEGVRGLLRERCESLVLVDSAVEDALLREAAAVMPVVLLCHDTGVPGVDVVRSQDDVGVRALVEHLLSTGRRRLVHIDGGGASAAPVRRRVFTEVLAERGLPASVVAGGDDEESGTRAASALAARGVLPQALVCFNDRCALGAVLELRRRGLRVPEDVAVTGYDGIPFSGLSALDLTTVRQDAPVIADVAVRRAVAGMESMADSADPAGTVSRPSGGGGPEADPDQGLPGGLPAGVVVDRLPGGGAVYSVRPHLLVRGSSAPSS</sequence>
<dbReference type="Pfam" id="PF13377">
    <property type="entry name" value="Peripla_BP_3"/>
    <property type="match status" value="1"/>
</dbReference>
<dbReference type="InterPro" id="IPR000843">
    <property type="entry name" value="HTH_LacI"/>
</dbReference>
<dbReference type="RefSeq" id="WP_268916900.1">
    <property type="nucleotide sequence ID" value="NZ_JAPTMY010000007.1"/>
</dbReference>